<dbReference type="Gene3D" id="3.40.50.2300">
    <property type="match status" value="2"/>
</dbReference>
<dbReference type="PANTHER" id="PTHR30146">
    <property type="entry name" value="LACI-RELATED TRANSCRIPTIONAL REPRESSOR"/>
    <property type="match status" value="1"/>
</dbReference>
<dbReference type="InterPro" id="IPR010982">
    <property type="entry name" value="Lambda_DNA-bd_dom_sf"/>
</dbReference>
<dbReference type="RefSeq" id="WP_209911112.1">
    <property type="nucleotide sequence ID" value="NZ_BAAAMI010000012.1"/>
</dbReference>
<reference evidence="5 6" key="1">
    <citation type="submission" date="2021-03" db="EMBL/GenBank/DDBJ databases">
        <title>Sequencing the genomes of 1000 actinobacteria strains.</title>
        <authorList>
            <person name="Klenk H.-P."/>
        </authorList>
    </citation>
    <scope>NUCLEOTIDE SEQUENCE [LARGE SCALE GENOMIC DNA]</scope>
    <source>
        <strain evidence="5 6">DSM 15454</strain>
    </source>
</reference>
<dbReference type="PROSITE" id="PS00356">
    <property type="entry name" value="HTH_LACI_1"/>
    <property type="match status" value="1"/>
</dbReference>
<keyword evidence="1" id="KW-0805">Transcription regulation</keyword>
<evidence type="ECO:0000259" key="4">
    <source>
        <dbReference type="PROSITE" id="PS50932"/>
    </source>
</evidence>
<dbReference type="CDD" id="cd06307">
    <property type="entry name" value="PBP1_sugar_binding"/>
    <property type="match status" value="1"/>
</dbReference>
<dbReference type="SUPFAM" id="SSF47413">
    <property type="entry name" value="lambda repressor-like DNA-binding domains"/>
    <property type="match status" value="1"/>
</dbReference>
<accession>A0ABS4WJC6</accession>
<evidence type="ECO:0000256" key="3">
    <source>
        <dbReference type="ARBA" id="ARBA00023163"/>
    </source>
</evidence>
<feature type="domain" description="HTH lacI-type" evidence="4">
    <location>
        <begin position="5"/>
        <end position="46"/>
    </location>
</feature>
<keyword evidence="2" id="KW-0238">DNA-binding</keyword>
<dbReference type="PANTHER" id="PTHR30146:SF152">
    <property type="entry name" value="TRANSCRIPTIONAL REGULATORY PROTEIN"/>
    <property type="match status" value="1"/>
</dbReference>
<dbReference type="CDD" id="cd01392">
    <property type="entry name" value="HTH_LacI"/>
    <property type="match status" value="1"/>
</dbReference>
<dbReference type="InterPro" id="IPR025997">
    <property type="entry name" value="SBP_2_dom"/>
</dbReference>
<sequence length="343" mass="37061">MAHRFSIREVARQAGVSDATVDRVLHSRPGVRPATIGLVRQAIADLEAQSTQLELSGRRFMIDVVVDAPARFHMAARRALEAELPLLRPAVFRARFHMRERWGSGSLVLQLDAIARRGSHGVLLKAPDTPEIAAAIQRLARAGIPVVTFVTDVPGSPRLAYVGMDNRAAGATAAYLMHSWLAGRHGSVAVTLSNGIFQGEEERETGFRSTMRALGGRREVHYLPASDGLDGTAYEVMRAALAEHQDLSGLYSPGGGNPGLARAWRESGHLPKVFIGHDLNPENALLLSDGTLSVVLHHNLQGDMHSACRALMHFHGALPGTWAPPSTPIDVITPYNMPAGPHR</sequence>
<dbReference type="EMBL" id="JAGIOE010000001">
    <property type="protein sequence ID" value="MBP2376304.1"/>
    <property type="molecule type" value="Genomic_DNA"/>
</dbReference>
<evidence type="ECO:0000256" key="2">
    <source>
        <dbReference type="ARBA" id="ARBA00023125"/>
    </source>
</evidence>
<dbReference type="Gene3D" id="1.10.260.40">
    <property type="entry name" value="lambda repressor-like DNA-binding domains"/>
    <property type="match status" value="1"/>
</dbReference>
<dbReference type="SMART" id="SM00354">
    <property type="entry name" value="HTH_LACI"/>
    <property type="match status" value="1"/>
</dbReference>
<keyword evidence="3" id="KW-0804">Transcription</keyword>
<name>A0ABS4WJC6_9MICC</name>
<evidence type="ECO:0000256" key="1">
    <source>
        <dbReference type="ARBA" id="ARBA00023015"/>
    </source>
</evidence>
<dbReference type="Pfam" id="PF13407">
    <property type="entry name" value="Peripla_BP_4"/>
    <property type="match status" value="1"/>
</dbReference>
<dbReference type="PROSITE" id="PS50932">
    <property type="entry name" value="HTH_LACI_2"/>
    <property type="match status" value="1"/>
</dbReference>
<dbReference type="InterPro" id="IPR000843">
    <property type="entry name" value="HTH_LacI"/>
</dbReference>
<evidence type="ECO:0000313" key="6">
    <source>
        <dbReference type="Proteomes" id="UP000766570"/>
    </source>
</evidence>
<proteinExistence type="predicted"/>
<comment type="caution">
    <text evidence="5">The sequence shown here is derived from an EMBL/GenBank/DDBJ whole genome shotgun (WGS) entry which is preliminary data.</text>
</comment>
<dbReference type="SUPFAM" id="SSF53822">
    <property type="entry name" value="Periplasmic binding protein-like I"/>
    <property type="match status" value="1"/>
</dbReference>
<dbReference type="Proteomes" id="UP000766570">
    <property type="component" value="Unassembled WGS sequence"/>
</dbReference>
<dbReference type="Pfam" id="PF00356">
    <property type="entry name" value="LacI"/>
    <property type="match status" value="1"/>
</dbReference>
<protein>
    <submittedName>
        <fullName evidence="5">LacI family transcriptional regulator</fullName>
    </submittedName>
</protein>
<gene>
    <name evidence="5" type="ORF">JOF46_004216</name>
</gene>
<keyword evidence="6" id="KW-1185">Reference proteome</keyword>
<dbReference type="InterPro" id="IPR028082">
    <property type="entry name" value="Peripla_BP_I"/>
</dbReference>
<organism evidence="5 6">
    <name type="scientific">Paeniglutamicibacter psychrophenolicus</name>
    <dbReference type="NCBI Taxonomy" id="257454"/>
    <lineage>
        <taxon>Bacteria</taxon>
        <taxon>Bacillati</taxon>
        <taxon>Actinomycetota</taxon>
        <taxon>Actinomycetes</taxon>
        <taxon>Micrococcales</taxon>
        <taxon>Micrococcaceae</taxon>
        <taxon>Paeniglutamicibacter</taxon>
    </lineage>
</organism>
<evidence type="ECO:0000313" key="5">
    <source>
        <dbReference type="EMBL" id="MBP2376304.1"/>
    </source>
</evidence>